<feature type="region of interest" description="Disordered" evidence="1">
    <location>
        <begin position="1"/>
        <end position="46"/>
    </location>
</feature>
<feature type="transmembrane region" description="Helical" evidence="2">
    <location>
        <begin position="88"/>
        <end position="111"/>
    </location>
</feature>
<dbReference type="Proteomes" id="UP001595752">
    <property type="component" value="Unassembled WGS sequence"/>
</dbReference>
<accession>A0ABV8AYP9</accession>
<name>A0ABV8AYP9_9BACI</name>
<proteinExistence type="predicted"/>
<evidence type="ECO:0000256" key="2">
    <source>
        <dbReference type="SAM" id="Phobius"/>
    </source>
</evidence>
<organism evidence="3 4">
    <name type="scientific">Bacillus songklensis</name>
    <dbReference type="NCBI Taxonomy" id="1069116"/>
    <lineage>
        <taxon>Bacteria</taxon>
        <taxon>Bacillati</taxon>
        <taxon>Bacillota</taxon>
        <taxon>Bacilli</taxon>
        <taxon>Bacillales</taxon>
        <taxon>Bacillaceae</taxon>
        <taxon>Bacillus</taxon>
    </lineage>
</organism>
<keyword evidence="2" id="KW-1133">Transmembrane helix</keyword>
<dbReference type="EMBL" id="JBHRZT010000020">
    <property type="protein sequence ID" value="MFC3883093.1"/>
    <property type="molecule type" value="Genomic_DNA"/>
</dbReference>
<dbReference type="SUPFAM" id="SSF110997">
    <property type="entry name" value="Sporulation related repeat"/>
    <property type="match status" value="1"/>
</dbReference>
<evidence type="ECO:0000313" key="4">
    <source>
        <dbReference type="Proteomes" id="UP001595752"/>
    </source>
</evidence>
<keyword evidence="2" id="KW-0812">Transmembrane</keyword>
<reference evidence="4" key="1">
    <citation type="journal article" date="2019" name="Int. J. Syst. Evol. Microbiol.">
        <title>The Global Catalogue of Microorganisms (GCM) 10K type strain sequencing project: providing services to taxonomists for standard genome sequencing and annotation.</title>
        <authorList>
            <consortium name="The Broad Institute Genomics Platform"/>
            <consortium name="The Broad Institute Genome Sequencing Center for Infectious Disease"/>
            <person name="Wu L."/>
            <person name="Ma J."/>
        </authorList>
    </citation>
    <scope>NUCLEOTIDE SEQUENCE [LARGE SCALE GENOMIC DNA]</scope>
    <source>
        <strain evidence="4">CCUG 61889</strain>
    </source>
</reference>
<feature type="compositionally biased region" description="Basic and acidic residues" evidence="1">
    <location>
        <begin position="13"/>
        <end position="34"/>
    </location>
</feature>
<dbReference type="InterPro" id="IPR036680">
    <property type="entry name" value="SPOR-like_sf"/>
</dbReference>
<feature type="region of interest" description="Disordered" evidence="1">
    <location>
        <begin position="124"/>
        <end position="153"/>
    </location>
</feature>
<keyword evidence="4" id="KW-1185">Reference proteome</keyword>
<dbReference type="RefSeq" id="WP_377913156.1">
    <property type="nucleotide sequence ID" value="NZ_JBHRZT010000020.1"/>
</dbReference>
<evidence type="ECO:0000313" key="3">
    <source>
        <dbReference type="EMBL" id="MFC3883093.1"/>
    </source>
</evidence>
<sequence length="340" mass="37485">MDKQPNKISIKINGKEAEYEEQAKSTTKKQEKVEVPSSPQEEFSWILPEEQPTKVVSIEDLRQVKSKKKPSLKTKSIGIRRNGSSRNAVKHVAIIMAVAVLIGTGLGMFSLNMMTGENSAFTSKKTDSVTASPPPAALTEKTGGGQTVEEKQPSSLPSFSAYAVQAGVFSTKKAGEAAVRNMRAKGYAAAAVKSGDVYALFIGVGLEEKVMKQVGEYYKKQGEDTYIKSYEMPAIQTNEWSKNDLKVMTKGQSIFETMLSLSSKIAADSSPSSKERKGIKEELVKLKSEQNLNQDIGKFLSYLLMAETALESYEKDQKDEAKWESQQFLLQALSIYSQMK</sequence>
<evidence type="ECO:0000256" key="1">
    <source>
        <dbReference type="SAM" id="MobiDB-lite"/>
    </source>
</evidence>
<keyword evidence="2" id="KW-0472">Membrane</keyword>
<evidence type="ECO:0008006" key="5">
    <source>
        <dbReference type="Google" id="ProtNLM"/>
    </source>
</evidence>
<protein>
    <recommendedName>
        <fullName evidence="5">Stage II sporulation protein B</fullName>
    </recommendedName>
</protein>
<gene>
    <name evidence="3" type="ORF">ACFOU2_06030</name>
</gene>
<comment type="caution">
    <text evidence="3">The sequence shown here is derived from an EMBL/GenBank/DDBJ whole genome shotgun (WGS) entry which is preliminary data.</text>
</comment>